<evidence type="ECO:0000256" key="7">
    <source>
        <dbReference type="ARBA" id="ARBA00023157"/>
    </source>
</evidence>
<evidence type="ECO:0000256" key="1">
    <source>
        <dbReference type="ARBA" id="ARBA00007664"/>
    </source>
</evidence>
<dbReference type="PROSITE" id="PS50240">
    <property type="entry name" value="TRYPSIN_DOM"/>
    <property type="match status" value="1"/>
</dbReference>
<dbReference type="STRING" id="7370.A0A1I8MBW0"/>
<dbReference type="Pfam" id="PF00089">
    <property type="entry name" value="Trypsin"/>
    <property type="match status" value="1"/>
</dbReference>
<evidence type="ECO:0000256" key="4">
    <source>
        <dbReference type="ARBA" id="ARBA00022801"/>
    </source>
</evidence>
<dbReference type="RefSeq" id="XP_005191302.2">
    <property type="nucleotide sequence ID" value="XM_005191245.3"/>
</dbReference>
<reference evidence="13" key="2">
    <citation type="submission" date="2025-04" db="UniProtKB">
        <authorList>
            <consortium name="RefSeq"/>
        </authorList>
    </citation>
    <scope>IDENTIFICATION</scope>
    <source>
        <strain evidence="13">Aabys</strain>
    </source>
</reference>
<evidence type="ECO:0000313" key="13">
    <source>
        <dbReference type="RefSeq" id="XP_005191302.2"/>
    </source>
</evidence>
<dbReference type="CDD" id="cd00190">
    <property type="entry name" value="Tryp_SPc"/>
    <property type="match status" value="1"/>
</dbReference>
<dbReference type="Gene3D" id="2.40.10.10">
    <property type="entry name" value="Trypsin-like serine proteases"/>
    <property type="match status" value="2"/>
</dbReference>
<name>A0A1I8MBW0_MUSDO</name>
<gene>
    <name evidence="11" type="primary">101898287</name>
    <name evidence="13" type="synonym">LOC101898287</name>
</gene>
<dbReference type="PROSITE" id="PS00134">
    <property type="entry name" value="TRYPSIN_HIS"/>
    <property type="match status" value="1"/>
</dbReference>
<evidence type="ECO:0000259" key="10">
    <source>
        <dbReference type="PROSITE" id="PS50240"/>
    </source>
</evidence>
<dbReference type="FunFam" id="2.40.10.10:FF:000068">
    <property type="entry name" value="transmembrane protease serine 2"/>
    <property type="match status" value="1"/>
</dbReference>
<accession>A0A1I8MBW0</accession>
<dbReference type="VEuPathDB" id="VectorBase:MDOA003302"/>
<dbReference type="GO" id="GO:0006508">
    <property type="term" value="P:proteolysis"/>
    <property type="evidence" value="ECO:0007669"/>
    <property type="project" value="UniProtKB-KW"/>
</dbReference>
<evidence type="ECO:0000313" key="11">
    <source>
        <dbReference type="EnsemblMetazoa" id="MDOA003302-PA"/>
    </source>
</evidence>
<organism evidence="11">
    <name type="scientific">Musca domestica</name>
    <name type="common">House fly</name>
    <dbReference type="NCBI Taxonomy" id="7370"/>
    <lineage>
        <taxon>Eukaryota</taxon>
        <taxon>Metazoa</taxon>
        <taxon>Ecdysozoa</taxon>
        <taxon>Arthropoda</taxon>
        <taxon>Hexapoda</taxon>
        <taxon>Insecta</taxon>
        <taxon>Pterygota</taxon>
        <taxon>Neoptera</taxon>
        <taxon>Endopterygota</taxon>
        <taxon>Diptera</taxon>
        <taxon>Brachycera</taxon>
        <taxon>Muscomorpha</taxon>
        <taxon>Muscoidea</taxon>
        <taxon>Muscidae</taxon>
        <taxon>Musca</taxon>
    </lineage>
</organism>
<dbReference type="FunFam" id="2.40.10.10:FF:000025">
    <property type="entry name" value="serine proteases 1/2"/>
    <property type="match status" value="1"/>
</dbReference>
<dbReference type="PANTHER" id="PTHR24276">
    <property type="entry name" value="POLYSERASE-RELATED"/>
    <property type="match status" value="1"/>
</dbReference>
<feature type="chain" id="PRO_5044560138" evidence="9">
    <location>
        <begin position="18"/>
        <end position="276"/>
    </location>
</feature>
<dbReference type="GO" id="GO:0004252">
    <property type="term" value="F:serine-type endopeptidase activity"/>
    <property type="evidence" value="ECO:0007669"/>
    <property type="project" value="InterPro"/>
</dbReference>
<reference evidence="11" key="1">
    <citation type="submission" date="2021-01" db="UniProtKB">
        <authorList>
            <consortium name="EnsemblMetazoa"/>
        </authorList>
    </citation>
    <scope>IDENTIFICATION</scope>
    <source>
        <strain evidence="11">Aabys</strain>
    </source>
</reference>
<evidence type="ECO:0000256" key="2">
    <source>
        <dbReference type="ARBA" id="ARBA00022670"/>
    </source>
</evidence>
<evidence type="ECO:0000256" key="5">
    <source>
        <dbReference type="ARBA" id="ARBA00022825"/>
    </source>
</evidence>
<keyword evidence="4 8" id="KW-0378">Hydrolase</keyword>
<dbReference type="PRINTS" id="PR00722">
    <property type="entry name" value="CHYMOTRYPSIN"/>
</dbReference>
<dbReference type="VEuPathDB" id="VectorBase:MDOMA2_020559"/>
<dbReference type="InterPro" id="IPR018114">
    <property type="entry name" value="TRYPSIN_HIS"/>
</dbReference>
<dbReference type="EnsemblMetazoa" id="MDOA003302-RA">
    <property type="protein sequence ID" value="MDOA003302-PA"/>
    <property type="gene ID" value="MDOA003302"/>
</dbReference>
<dbReference type="InterPro" id="IPR043504">
    <property type="entry name" value="Peptidase_S1_PA_chymotrypsin"/>
</dbReference>
<keyword evidence="5 8" id="KW-0720">Serine protease</keyword>
<evidence type="ECO:0000256" key="3">
    <source>
        <dbReference type="ARBA" id="ARBA00022729"/>
    </source>
</evidence>
<dbReference type="InterPro" id="IPR001254">
    <property type="entry name" value="Trypsin_dom"/>
</dbReference>
<dbReference type="InterPro" id="IPR033116">
    <property type="entry name" value="TRYPSIN_SER"/>
</dbReference>
<evidence type="ECO:0000256" key="6">
    <source>
        <dbReference type="ARBA" id="ARBA00023145"/>
    </source>
</evidence>
<feature type="signal peptide" evidence="9">
    <location>
        <begin position="1"/>
        <end position="17"/>
    </location>
</feature>
<protein>
    <submittedName>
        <fullName evidence="13">Serine proteases 1/2</fullName>
    </submittedName>
</protein>
<evidence type="ECO:0000313" key="12">
    <source>
        <dbReference type="Proteomes" id="UP001652621"/>
    </source>
</evidence>
<dbReference type="OrthoDB" id="5565075at2759"/>
<keyword evidence="6" id="KW-0865">Zymogen</keyword>
<dbReference type="KEGG" id="mde:101898287"/>
<dbReference type="GeneID" id="101898287"/>
<evidence type="ECO:0000256" key="8">
    <source>
        <dbReference type="RuleBase" id="RU363034"/>
    </source>
</evidence>
<dbReference type="InterPro" id="IPR001314">
    <property type="entry name" value="Peptidase_S1A"/>
</dbReference>
<proteinExistence type="inferred from homology"/>
<dbReference type="eggNOG" id="KOG3627">
    <property type="taxonomic scope" value="Eukaryota"/>
</dbReference>
<feature type="domain" description="Peptidase S1" evidence="10">
    <location>
        <begin position="37"/>
        <end position="273"/>
    </location>
</feature>
<keyword evidence="2 8" id="KW-0645">Protease</keyword>
<sequence length="276" mass="28952">MGKSVVIWLCLIGSVLAAPPKAEPVPLMEAKVGDSDIFGGRITNGQQAVADQFPWQVGLSLQKSLLSSSWCGGSLIGANWVLTAAHCTNGAMRVTVYLGSTVRTSPKVSHTVDASEIFQHTGYNAQYLSNDISLIRIPTVAYSSSIQPVRMPAISSSYSTYAGDYAIASGWGRTSDDSTVSTDLNYVRLQVMSNILCAATYGSTVVTSNTICVSTPGGTSTCKGDSGGPLVLESNNVLIGVTSFVASAGCTAGYPSGFVRVTSYLEWIKARTGISY</sequence>
<dbReference type="PROSITE" id="PS00135">
    <property type="entry name" value="TRYPSIN_SER"/>
    <property type="match status" value="1"/>
</dbReference>
<dbReference type="SUPFAM" id="SSF50494">
    <property type="entry name" value="Trypsin-like serine proteases"/>
    <property type="match status" value="1"/>
</dbReference>
<evidence type="ECO:0000256" key="9">
    <source>
        <dbReference type="SAM" id="SignalP"/>
    </source>
</evidence>
<keyword evidence="3 9" id="KW-0732">Signal</keyword>
<dbReference type="SMART" id="SM00020">
    <property type="entry name" value="Tryp_SPc"/>
    <property type="match status" value="1"/>
</dbReference>
<dbReference type="PANTHER" id="PTHR24276:SF98">
    <property type="entry name" value="FI18310P1-RELATED"/>
    <property type="match status" value="1"/>
</dbReference>
<dbReference type="InterPro" id="IPR050430">
    <property type="entry name" value="Peptidase_S1"/>
</dbReference>
<comment type="similarity">
    <text evidence="1">Belongs to the peptidase S1 family.</text>
</comment>
<dbReference type="Proteomes" id="UP001652621">
    <property type="component" value="Unplaced"/>
</dbReference>
<dbReference type="AlphaFoldDB" id="A0A1I8MBW0"/>
<dbReference type="InterPro" id="IPR009003">
    <property type="entry name" value="Peptidase_S1_PA"/>
</dbReference>
<keyword evidence="12" id="KW-1185">Reference proteome</keyword>
<keyword evidence="7" id="KW-1015">Disulfide bond</keyword>